<dbReference type="Proteomes" id="UP001229346">
    <property type="component" value="Unassembled WGS sequence"/>
</dbReference>
<proteinExistence type="predicted"/>
<name>A0ABT9U0R8_PAEHA</name>
<gene>
    <name evidence="1" type="ORF">J2T15_002668</name>
</gene>
<sequence>MATSSRKFTPQYRAGNSEGRKVGFTARFRLEFGFYLVNRNQLPLLIKIILIA</sequence>
<comment type="caution">
    <text evidence="1">The sequence shown here is derived from an EMBL/GenBank/DDBJ whole genome shotgun (WGS) entry which is preliminary data.</text>
</comment>
<dbReference type="EMBL" id="JAUSSU010000005">
    <property type="protein sequence ID" value="MDQ0113227.1"/>
    <property type="molecule type" value="Genomic_DNA"/>
</dbReference>
<reference evidence="1 2" key="1">
    <citation type="submission" date="2023-07" db="EMBL/GenBank/DDBJ databases">
        <title>Sorghum-associated microbial communities from plants grown in Nebraska, USA.</title>
        <authorList>
            <person name="Schachtman D."/>
        </authorList>
    </citation>
    <scope>NUCLEOTIDE SEQUENCE [LARGE SCALE GENOMIC DNA]</scope>
    <source>
        <strain evidence="1 2">CC482</strain>
    </source>
</reference>
<keyword evidence="2" id="KW-1185">Reference proteome</keyword>
<evidence type="ECO:0000313" key="1">
    <source>
        <dbReference type="EMBL" id="MDQ0113227.1"/>
    </source>
</evidence>
<evidence type="ECO:0000313" key="2">
    <source>
        <dbReference type="Proteomes" id="UP001229346"/>
    </source>
</evidence>
<organism evidence="1 2">
    <name type="scientific">Paenibacillus harenae</name>
    <dbReference type="NCBI Taxonomy" id="306543"/>
    <lineage>
        <taxon>Bacteria</taxon>
        <taxon>Bacillati</taxon>
        <taxon>Bacillota</taxon>
        <taxon>Bacilli</taxon>
        <taxon>Bacillales</taxon>
        <taxon>Paenibacillaceae</taxon>
        <taxon>Paenibacillus</taxon>
    </lineage>
</organism>
<accession>A0ABT9U0R8</accession>
<protein>
    <submittedName>
        <fullName evidence="1">Uncharacterized protein</fullName>
    </submittedName>
</protein>